<keyword evidence="9" id="KW-0408">Iron</keyword>
<accession>A0ABQ8HS26</accession>
<organism evidence="12 13">
    <name type="scientific">Xanthoceras sorbifolium</name>
    <dbReference type="NCBI Taxonomy" id="99658"/>
    <lineage>
        <taxon>Eukaryota</taxon>
        <taxon>Viridiplantae</taxon>
        <taxon>Streptophyta</taxon>
        <taxon>Embryophyta</taxon>
        <taxon>Tracheophyta</taxon>
        <taxon>Spermatophyta</taxon>
        <taxon>Magnoliopsida</taxon>
        <taxon>eudicotyledons</taxon>
        <taxon>Gunneridae</taxon>
        <taxon>Pentapetalae</taxon>
        <taxon>rosids</taxon>
        <taxon>malvids</taxon>
        <taxon>Sapindales</taxon>
        <taxon>Sapindaceae</taxon>
        <taxon>Xanthoceroideae</taxon>
        <taxon>Xanthoceras</taxon>
    </lineage>
</organism>
<name>A0ABQ8HS26_9ROSI</name>
<evidence type="ECO:0000256" key="4">
    <source>
        <dbReference type="ARBA" id="ARBA00022617"/>
    </source>
</evidence>
<comment type="cofactor">
    <cofactor evidence="1">
        <name>heme</name>
        <dbReference type="ChEBI" id="CHEBI:30413"/>
    </cofactor>
</comment>
<evidence type="ECO:0000256" key="2">
    <source>
        <dbReference type="ARBA" id="ARBA00004167"/>
    </source>
</evidence>
<keyword evidence="11" id="KW-0472">Membrane</keyword>
<evidence type="ECO:0000256" key="11">
    <source>
        <dbReference type="ARBA" id="ARBA00023136"/>
    </source>
</evidence>
<evidence type="ECO:0008006" key="14">
    <source>
        <dbReference type="Google" id="ProtNLM"/>
    </source>
</evidence>
<dbReference type="SUPFAM" id="SSF48264">
    <property type="entry name" value="Cytochrome P450"/>
    <property type="match status" value="2"/>
</dbReference>
<comment type="caution">
    <text evidence="12">The sequence shown here is derived from an EMBL/GenBank/DDBJ whole genome shotgun (WGS) entry which is preliminary data.</text>
</comment>
<reference evidence="12 13" key="1">
    <citation type="submission" date="2021-02" db="EMBL/GenBank/DDBJ databases">
        <title>Plant Genome Project.</title>
        <authorList>
            <person name="Zhang R.-G."/>
        </authorList>
    </citation>
    <scope>NUCLEOTIDE SEQUENCE [LARGE SCALE GENOMIC DNA]</scope>
    <source>
        <tissue evidence="12">Leaves</tissue>
    </source>
</reference>
<comment type="subcellular location">
    <subcellularLocation>
        <location evidence="2">Membrane</location>
        <topology evidence="2">Single-pass membrane protein</topology>
    </subcellularLocation>
</comment>
<proteinExistence type="inferred from homology"/>
<dbReference type="PANTHER" id="PTHR47955:SF22">
    <property type="entry name" value="CYTOCHROME P450 83B1-LIKE"/>
    <property type="match status" value="1"/>
</dbReference>
<dbReference type="EMBL" id="JAFEMO010000007">
    <property type="protein sequence ID" value="KAH7567165.1"/>
    <property type="molecule type" value="Genomic_DNA"/>
</dbReference>
<keyword evidence="7" id="KW-1133">Transmembrane helix</keyword>
<evidence type="ECO:0000256" key="10">
    <source>
        <dbReference type="ARBA" id="ARBA00023033"/>
    </source>
</evidence>
<evidence type="ECO:0000313" key="13">
    <source>
        <dbReference type="Proteomes" id="UP000827721"/>
    </source>
</evidence>
<keyword evidence="8" id="KW-0560">Oxidoreductase</keyword>
<evidence type="ECO:0000313" key="12">
    <source>
        <dbReference type="EMBL" id="KAH7567165.1"/>
    </source>
</evidence>
<keyword evidence="5" id="KW-0812">Transmembrane</keyword>
<evidence type="ECO:0000256" key="8">
    <source>
        <dbReference type="ARBA" id="ARBA00023002"/>
    </source>
</evidence>
<keyword evidence="10" id="KW-0503">Monooxygenase</keyword>
<evidence type="ECO:0000256" key="6">
    <source>
        <dbReference type="ARBA" id="ARBA00022723"/>
    </source>
</evidence>
<dbReference type="Pfam" id="PF00067">
    <property type="entry name" value="p450"/>
    <property type="match status" value="2"/>
</dbReference>
<comment type="similarity">
    <text evidence="3">Belongs to the cytochrome P450 family.</text>
</comment>
<dbReference type="InterPro" id="IPR001128">
    <property type="entry name" value="Cyt_P450"/>
</dbReference>
<dbReference type="Proteomes" id="UP000827721">
    <property type="component" value="Unassembled WGS sequence"/>
</dbReference>
<dbReference type="Gene3D" id="1.10.630.10">
    <property type="entry name" value="Cytochrome P450"/>
    <property type="match status" value="2"/>
</dbReference>
<gene>
    <name evidence="12" type="ORF">JRO89_XS07G0025800</name>
</gene>
<dbReference type="InterPro" id="IPR036396">
    <property type="entry name" value="Cyt_P450_sf"/>
</dbReference>
<evidence type="ECO:0000256" key="7">
    <source>
        <dbReference type="ARBA" id="ARBA00022989"/>
    </source>
</evidence>
<evidence type="ECO:0000256" key="5">
    <source>
        <dbReference type="ARBA" id="ARBA00022692"/>
    </source>
</evidence>
<keyword evidence="4" id="KW-0349">Heme</keyword>
<evidence type="ECO:0000256" key="9">
    <source>
        <dbReference type="ARBA" id="ARBA00023004"/>
    </source>
</evidence>
<protein>
    <recommendedName>
        <fullName evidence="14">Cytochrome P450</fullName>
    </recommendedName>
</protein>
<evidence type="ECO:0000256" key="1">
    <source>
        <dbReference type="ARBA" id="ARBA00001971"/>
    </source>
</evidence>
<keyword evidence="13" id="KW-1185">Reference proteome</keyword>
<keyword evidence="6" id="KW-0479">Metal-binding</keyword>
<sequence length="288" mass="33427">MIEKISKSTVAVATKPVNLSELMTSLTSTIICRIGFGKRYEDEGVERSRFHALLNETQAMFGIFFFSDYFPFMGWVDKLTGLISRLEKNFKEFDDFYQKLIDEHLDPKRPKSDQEDIIDILLEIKKQHGFKIDLTWDHIKGILMISKSAATAVATKPVNLSELMMSLTCTIICRIGFDKRYEDEGVERSRFHALLNETQAMFGIFFFSDFLPFMGWVDKLTGLISRLEKNFKEFDAFYQKLIDEHLDPKRPKSSHEDIIDVLLEIKKQGGFKIDLTWDHIKGILMVII</sequence>
<dbReference type="PANTHER" id="PTHR47955">
    <property type="entry name" value="CYTOCHROME P450 FAMILY 71 PROTEIN"/>
    <property type="match status" value="1"/>
</dbReference>
<evidence type="ECO:0000256" key="3">
    <source>
        <dbReference type="ARBA" id="ARBA00010617"/>
    </source>
</evidence>